<feature type="non-terminal residue" evidence="1">
    <location>
        <position position="176"/>
    </location>
</feature>
<dbReference type="EMBL" id="KQ416338">
    <property type="protein sequence ID" value="KOF97355.1"/>
    <property type="molecule type" value="Genomic_DNA"/>
</dbReference>
<dbReference type="PANTHER" id="PTHR45913">
    <property type="entry name" value="EPM2A-INTERACTING PROTEIN 1"/>
    <property type="match status" value="1"/>
</dbReference>
<gene>
    <name evidence="1" type="ORF">OCBIM_22030242mg</name>
</gene>
<proteinExistence type="predicted"/>
<evidence type="ECO:0000313" key="1">
    <source>
        <dbReference type="EMBL" id="KOF97355.1"/>
    </source>
</evidence>
<accession>A0A0L8I8K7</accession>
<dbReference type="AlphaFoldDB" id="A0A0L8I8K7"/>
<name>A0A0L8I8K7_OCTBM</name>
<sequence length="176" mass="20803">MAKTLGDKLREVLNQAVEIVNYIKTRPVKPHLFEQFFYRYGFKTDTCFYTQVRLVYLAYIFRHLNILNTSVQGNEESILTYTDKMKAFQKKNLLFWKKRTSEGNLEMFPLISRTCINDIFPLILEHLTNLEDKLSYYFPLLNSEQYAWIRNSFIEISDDASLTLTEEDELAAISID</sequence>
<dbReference type="STRING" id="37653.A0A0L8I8K7"/>
<organism evidence="1">
    <name type="scientific">Octopus bimaculoides</name>
    <name type="common">California two-spotted octopus</name>
    <dbReference type="NCBI Taxonomy" id="37653"/>
    <lineage>
        <taxon>Eukaryota</taxon>
        <taxon>Metazoa</taxon>
        <taxon>Spiralia</taxon>
        <taxon>Lophotrochozoa</taxon>
        <taxon>Mollusca</taxon>
        <taxon>Cephalopoda</taxon>
        <taxon>Coleoidea</taxon>
        <taxon>Octopodiformes</taxon>
        <taxon>Octopoda</taxon>
        <taxon>Incirrata</taxon>
        <taxon>Octopodidae</taxon>
        <taxon>Octopus</taxon>
    </lineage>
</organism>
<reference evidence="1" key="1">
    <citation type="submission" date="2015-07" db="EMBL/GenBank/DDBJ databases">
        <title>MeaNS - Measles Nucleotide Surveillance Program.</title>
        <authorList>
            <person name="Tran T."/>
            <person name="Druce J."/>
        </authorList>
    </citation>
    <scope>NUCLEOTIDE SEQUENCE</scope>
    <source>
        <strain evidence="1">UCB-OBI-ISO-001</strain>
        <tissue evidence="1">Gonad</tissue>
    </source>
</reference>
<dbReference type="PANTHER" id="PTHR45913:SF19">
    <property type="entry name" value="LOW QUALITY PROTEIN: ZINC FINGER BED DOMAIN-CONTAINING PROTEIN 5-LIKE"/>
    <property type="match status" value="1"/>
</dbReference>
<protein>
    <submittedName>
        <fullName evidence="1">Uncharacterized protein</fullName>
    </submittedName>
</protein>